<dbReference type="Pfam" id="PF01734">
    <property type="entry name" value="Patatin"/>
    <property type="match status" value="1"/>
</dbReference>
<keyword evidence="2 6" id="KW-0378">Hydrolase</keyword>
<dbReference type="GO" id="GO:0006952">
    <property type="term" value="P:defense response"/>
    <property type="evidence" value="ECO:0007669"/>
    <property type="project" value="UniProtKB-KW"/>
</dbReference>
<dbReference type="Gramene" id="KCW54996">
    <property type="protein sequence ID" value="KCW54996"/>
    <property type="gene ID" value="EUGRSUZ_I00971"/>
</dbReference>
<evidence type="ECO:0000256" key="3">
    <source>
        <dbReference type="ARBA" id="ARBA00022821"/>
    </source>
</evidence>
<evidence type="ECO:0000256" key="5">
    <source>
        <dbReference type="ARBA" id="ARBA00023098"/>
    </source>
</evidence>
<organism evidence="9">
    <name type="scientific">Eucalyptus grandis</name>
    <name type="common">Flooded gum</name>
    <dbReference type="NCBI Taxonomy" id="71139"/>
    <lineage>
        <taxon>Eukaryota</taxon>
        <taxon>Viridiplantae</taxon>
        <taxon>Streptophyta</taxon>
        <taxon>Embryophyta</taxon>
        <taxon>Tracheophyta</taxon>
        <taxon>Spermatophyta</taxon>
        <taxon>Magnoliopsida</taxon>
        <taxon>eudicotyledons</taxon>
        <taxon>Gunneridae</taxon>
        <taxon>Pentapetalae</taxon>
        <taxon>rosids</taxon>
        <taxon>malvids</taxon>
        <taxon>Myrtales</taxon>
        <taxon>Myrtaceae</taxon>
        <taxon>Myrtoideae</taxon>
        <taxon>Eucalypteae</taxon>
        <taxon>Eucalyptus</taxon>
    </lineage>
</organism>
<dbReference type="eggNOG" id="KOG0513">
    <property type="taxonomic scope" value="Eukaryota"/>
</dbReference>
<dbReference type="InterPro" id="IPR016035">
    <property type="entry name" value="Acyl_Trfase/lysoPLipase"/>
</dbReference>
<keyword evidence="3" id="KW-0611">Plant defense</keyword>
<dbReference type="InterPro" id="IPR002641">
    <property type="entry name" value="PNPLA_dom"/>
</dbReference>
<comment type="domain">
    <text evidence="7">The nitrogen atoms of the two glycine residues in the GGXR motif define the oxyanion hole, and stabilize the oxyanion that forms during the nucleophilic attack by the catalytic serine during substrate cleavage.</text>
</comment>
<feature type="domain" description="PNPLA" evidence="8">
    <location>
        <begin position="15"/>
        <end position="224"/>
    </location>
</feature>
<feature type="active site" description="Proton acceptor" evidence="6">
    <location>
        <position position="211"/>
    </location>
</feature>
<dbReference type="EC" id="3.1.1.-" evidence="7"/>
<comment type="function">
    <text evidence="7">Lipolytic acyl hydrolase (LAH).</text>
</comment>
<reference evidence="9" key="1">
    <citation type="submission" date="2013-07" db="EMBL/GenBank/DDBJ databases">
        <title>The genome of Eucalyptus grandis.</title>
        <authorList>
            <person name="Schmutz J."/>
            <person name="Hayes R."/>
            <person name="Myburg A."/>
            <person name="Tuskan G."/>
            <person name="Grattapaglia D."/>
            <person name="Rokhsar D.S."/>
        </authorList>
    </citation>
    <scope>NUCLEOTIDE SEQUENCE</scope>
    <source>
        <tissue evidence="9">Leaf extractions</tissue>
    </source>
</reference>
<gene>
    <name evidence="9" type="ORF">EUGRSUZ_I00971</name>
</gene>
<feature type="active site" description="Nucleophile" evidence="6">
    <location>
        <position position="61"/>
    </location>
</feature>
<evidence type="ECO:0000256" key="6">
    <source>
        <dbReference type="PROSITE-ProRule" id="PRU01161"/>
    </source>
</evidence>
<dbReference type="PROSITE" id="PS51635">
    <property type="entry name" value="PNPLA"/>
    <property type="match status" value="1"/>
</dbReference>
<dbReference type="InParanoid" id="A0A059AMV2"/>
<proteinExistence type="inferred from homology"/>
<dbReference type="SUPFAM" id="SSF52151">
    <property type="entry name" value="FabD/lysophospholipase-like"/>
    <property type="match status" value="1"/>
</dbReference>
<keyword evidence="4 6" id="KW-0442">Lipid degradation</keyword>
<evidence type="ECO:0000256" key="2">
    <source>
        <dbReference type="ARBA" id="ARBA00022801"/>
    </source>
</evidence>
<evidence type="ECO:0000256" key="4">
    <source>
        <dbReference type="ARBA" id="ARBA00022963"/>
    </source>
</evidence>
<dbReference type="FunFam" id="3.40.1090.10:FF:000005">
    <property type="entry name" value="Patatin"/>
    <property type="match status" value="1"/>
</dbReference>
<dbReference type="GO" id="GO:0016042">
    <property type="term" value="P:lipid catabolic process"/>
    <property type="evidence" value="ECO:0007669"/>
    <property type="project" value="UniProtKB-UniRule"/>
</dbReference>
<comment type="similarity">
    <text evidence="1 7">Belongs to the patatin family.</text>
</comment>
<dbReference type="CDD" id="cd07214">
    <property type="entry name" value="Pat17_isozyme_like"/>
    <property type="match status" value="1"/>
</dbReference>
<keyword evidence="5 6" id="KW-0443">Lipid metabolism</keyword>
<evidence type="ECO:0000313" key="9">
    <source>
        <dbReference type="EMBL" id="KCW54996.1"/>
    </source>
</evidence>
<sequence>MARSGSPTGKMVTVLSIDGGGVRGIIPGTILANLESILQELEPNRRDLRIADYFDIIAGTSTGGLITAMITAPNENNRPKFPACEINKIYFKSCPKIFPQKCRNKMMNSIISWVGALMGPKHDGKKLKSLVEDMLGATTLSQTLTNVVIPTFDIKLLQPVIFSTDAARTNPLKNARLADVCMGTSAAPIFLPPYYFKTEDKNEERHFNLIDGGVAANNPALVALSHINREIFSQNGECKDKNPGQIDRILVLSLGTGAAHNKGKYSAAKAARWGLINWNVDHGFTPLFDIFNDVISDMVDIYLSSLFQFFNCEQNYLRIQDDTLTGEESLVDAATPENLHRLEEIGQKLLQKPESRVNLETGKFEETEKHRTNEDALREFAERLVNERKRREEEEKKTSSNLYIQK</sequence>
<dbReference type="KEGG" id="egr:104418600"/>
<protein>
    <recommendedName>
        <fullName evidence="7">Patatin</fullName>
        <ecNumber evidence="7">3.1.1.-</ecNumber>
    </recommendedName>
</protein>
<dbReference type="OrthoDB" id="1658288at2759"/>
<dbReference type="GO" id="GO:0004620">
    <property type="term" value="F:phospholipase activity"/>
    <property type="evidence" value="ECO:0000318"/>
    <property type="project" value="GO_Central"/>
</dbReference>
<dbReference type="PANTHER" id="PTHR32176:SF99">
    <property type="entry name" value="PATATIN"/>
    <property type="match status" value="1"/>
</dbReference>
<dbReference type="OMA" id="FPACEIN"/>
<feature type="short sequence motif" description="GXSXG" evidence="6">
    <location>
        <begin position="59"/>
        <end position="63"/>
    </location>
</feature>
<feature type="short sequence motif" description="DGA/G" evidence="6">
    <location>
        <begin position="211"/>
        <end position="213"/>
    </location>
</feature>
<evidence type="ECO:0000259" key="8">
    <source>
        <dbReference type="PROSITE" id="PS51635"/>
    </source>
</evidence>
<dbReference type="Gene3D" id="3.40.1090.10">
    <property type="entry name" value="Cytosolic phospholipase A2 catalytic domain"/>
    <property type="match status" value="1"/>
</dbReference>
<name>A0A059AMV2_EUCGR</name>
<evidence type="ECO:0000256" key="7">
    <source>
        <dbReference type="RuleBase" id="RU361262"/>
    </source>
</evidence>
<dbReference type="AlphaFoldDB" id="A0A059AMV2"/>
<dbReference type="EMBL" id="KK198761">
    <property type="protein sequence ID" value="KCW54996.1"/>
    <property type="molecule type" value="Genomic_DNA"/>
</dbReference>
<evidence type="ECO:0000256" key="1">
    <source>
        <dbReference type="ARBA" id="ARBA00010240"/>
    </source>
</evidence>
<dbReference type="PANTHER" id="PTHR32176">
    <property type="entry name" value="XYLOSE ISOMERASE"/>
    <property type="match status" value="1"/>
</dbReference>
<feature type="short sequence motif" description="GXGXXG" evidence="6">
    <location>
        <begin position="19"/>
        <end position="24"/>
    </location>
</feature>
<dbReference type="GO" id="GO:0047372">
    <property type="term" value="F:monoacylglycerol lipase activity"/>
    <property type="evidence" value="ECO:0000318"/>
    <property type="project" value="GO_Central"/>
</dbReference>
<accession>A0A059AMV2</accession>